<sequence length="142" mass="15600">MLCALRCSFSVWLELHRMLDWGPAASAWMLAATARMSPVLLPRMGAAIGGRNRCTTFNDMPDGRFHASFVRGCFGCAYGRVMRALYRRTQGGRSDGSTAVALINLCGSAITTPLSKERVCIKHYTVTLNNVVHVTSEAKCKR</sequence>
<evidence type="ECO:0000313" key="1">
    <source>
        <dbReference type="EMBL" id="OSD02026.1"/>
    </source>
</evidence>
<keyword evidence="2" id="KW-1185">Reference proteome</keyword>
<protein>
    <submittedName>
        <fullName evidence="1">Uncharacterized protein</fullName>
    </submittedName>
</protein>
<proteinExistence type="predicted"/>
<accession>A0A1Y2ILM2</accession>
<reference evidence="1 2" key="1">
    <citation type="journal article" date="2015" name="Biotechnol. Biofuels">
        <title>Enhanced degradation of softwood versus hardwood by the white-rot fungus Pycnoporus coccineus.</title>
        <authorList>
            <person name="Couturier M."/>
            <person name="Navarro D."/>
            <person name="Chevret D."/>
            <person name="Henrissat B."/>
            <person name="Piumi F."/>
            <person name="Ruiz-Duenas F.J."/>
            <person name="Martinez A.T."/>
            <person name="Grigoriev I.V."/>
            <person name="Riley R."/>
            <person name="Lipzen A."/>
            <person name="Berrin J.G."/>
            <person name="Master E.R."/>
            <person name="Rosso M.N."/>
        </authorList>
    </citation>
    <scope>NUCLEOTIDE SEQUENCE [LARGE SCALE GENOMIC DNA]</scope>
    <source>
        <strain evidence="1 2">BRFM310</strain>
    </source>
</reference>
<dbReference type="AlphaFoldDB" id="A0A1Y2ILM2"/>
<organism evidence="1 2">
    <name type="scientific">Trametes coccinea (strain BRFM310)</name>
    <name type="common">Pycnoporus coccineus</name>
    <dbReference type="NCBI Taxonomy" id="1353009"/>
    <lineage>
        <taxon>Eukaryota</taxon>
        <taxon>Fungi</taxon>
        <taxon>Dikarya</taxon>
        <taxon>Basidiomycota</taxon>
        <taxon>Agaricomycotina</taxon>
        <taxon>Agaricomycetes</taxon>
        <taxon>Polyporales</taxon>
        <taxon>Polyporaceae</taxon>
        <taxon>Trametes</taxon>
    </lineage>
</organism>
<evidence type="ECO:0000313" key="2">
    <source>
        <dbReference type="Proteomes" id="UP000193067"/>
    </source>
</evidence>
<dbReference type="Proteomes" id="UP000193067">
    <property type="component" value="Unassembled WGS sequence"/>
</dbReference>
<name>A0A1Y2ILM2_TRAC3</name>
<gene>
    <name evidence="1" type="ORF">PYCCODRAFT_435962</name>
</gene>
<dbReference type="EMBL" id="KZ084107">
    <property type="protein sequence ID" value="OSD02026.1"/>
    <property type="molecule type" value="Genomic_DNA"/>
</dbReference>